<comment type="caution">
    <text evidence="5">The sequence shown here is derived from an EMBL/GenBank/DDBJ whole genome shotgun (WGS) entry which is preliminary data.</text>
</comment>
<dbReference type="Proteomes" id="UP001203512">
    <property type="component" value="Unassembled WGS sequence"/>
</dbReference>
<dbReference type="SUPFAM" id="SSF51905">
    <property type="entry name" value="FAD/NAD(P)-binding domain"/>
    <property type="match status" value="1"/>
</dbReference>
<proteinExistence type="predicted"/>
<organism evidence="5 6">
    <name type="scientific">Sphingobium agri</name>
    <dbReference type="NCBI Taxonomy" id="2933566"/>
    <lineage>
        <taxon>Bacteria</taxon>
        <taxon>Pseudomonadati</taxon>
        <taxon>Pseudomonadota</taxon>
        <taxon>Alphaproteobacteria</taxon>
        <taxon>Sphingomonadales</taxon>
        <taxon>Sphingomonadaceae</taxon>
        <taxon>Sphingobium</taxon>
    </lineage>
</organism>
<evidence type="ECO:0000256" key="3">
    <source>
        <dbReference type="ARBA" id="ARBA00040298"/>
    </source>
</evidence>
<accession>A0ABT0E061</accession>
<dbReference type="RefSeq" id="WP_247233614.1">
    <property type="nucleotide sequence ID" value="NZ_JALKHS010000011.1"/>
</dbReference>
<evidence type="ECO:0000313" key="5">
    <source>
        <dbReference type="EMBL" id="MCK0532755.1"/>
    </source>
</evidence>
<protein>
    <recommendedName>
        <fullName evidence="3">Pyridine nucleotide-disulfide oxidoreductase domain-containing protein 2</fullName>
    </recommendedName>
</protein>
<dbReference type="InterPro" id="IPR002937">
    <property type="entry name" value="Amino_oxidase"/>
</dbReference>
<dbReference type="InterPro" id="IPR036188">
    <property type="entry name" value="FAD/NAD-bd_sf"/>
</dbReference>
<keyword evidence="6" id="KW-1185">Reference proteome</keyword>
<evidence type="ECO:0000259" key="4">
    <source>
        <dbReference type="Pfam" id="PF01593"/>
    </source>
</evidence>
<dbReference type="Pfam" id="PF01593">
    <property type="entry name" value="Amino_oxidase"/>
    <property type="match status" value="1"/>
</dbReference>
<comment type="subunit">
    <text evidence="2">Interacts with COX5B; this interaction may contribute to localize PYROXD2 to the inner face of the inner mitochondrial membrane.</text>
</comment>
<name>A0ABT0E061_9SPHN</name>
<dbReference type="Gene3D" id="3.50.50.60">
    <property type="entry name" value="FAD/NAD(P)-binding domain"/>
    <property type="match status" value="2"/>
</dbReference>
<gene>
    <name evidence="5" type="ORF">MU848_14290</name>
</gene>
<dbReference type="PANTHER" id="PTHR10668:SF103">
    <property type="entry name" value="PYRIDINE NUCLEOTIDE-DISULFIDE OXIDOREDUCTASE DOMAIN-CONTAINING PROTEIN 2"/>
    <property type="match status" value="1"/>
</dbReference>
<dbReference type="PANTHER" id="PTHR10668">
    <property type="entry name" value="PHYTOENE DEHYDROGENASE"/>
    <property type="match status" value="1"/>
</dbReference>
<comment type="function">
    <text evidence="1">Probable oxidoreductase that may play a role as regulator of mitochondrial function.</text>
</comment>
<reference evidence="5 6" key="1">
    <citation type="submission" date="2022-04" db="EMBL/GenBank/DDBJ databases">
        <authorList>
            <person name="Huq M.A."/>
        </authorList>
    </citation>
    <scope>NUCLEOTIDE SEQUENCE [LARGE SCALE GENOMIC DNA]</scope>
    <source>
        <strain evidence="5 6">MAH-33</strain>
    </source>
</reference>
<feature type="domain" description="Amine oxidase" evidence="4">
    <location>
        <begin position="15"/>
        <end position="326"/>
    </location>
</feature>
<evidence type="ECO:0000313" key="6">
    <source>
        <dbReference type="Proteomes" id="UP001203512"/>
    </source>
</evidence>
<sequence>MYKYDAVIIGGGHNGLVCAFYLARAGYKVRILERRGIIGGAAVTEEFHPGFRNSVASYTVSLLHPKVIKDMALADHGYRVIERPIANFLPLPDGRYLKVGGGLERTQGEFAKFSKKDAAALPHYQATLERIADVLRGLMLETPPNAGDGLPMLIAALSQGKRVAALPLEARRDLLDLFLKSARAFLDGWFESDPVKAVFAFDAVVGNYASPDTPGSAYVLLHHVMGQVNGKKGAWGHSVGGMGAITQAMARVVRAMGVEISLEAAVELVLVDGGRAVGVRLESGEEVMGTAVIANVGPKLLYEQMMDPADLPQDFRKRVRNFKVGSGSFRMNVALSALPDFSCLPGKGEHLEAGIIIAPDMDYMDRAFSDAKTDGWSRAPIVEMLIPSIIDDSLAPPGCHVASLFCQQFAPQLPDGRSWDDAGQAAADDVIATVDAYAPGFAASVIARDILSPLDLERKFGMVGGDIMHGAMTLDQLWAARPVLGQGAYRGPVEGLYMCGAGTHPGGGVSGAPGHNAARAVLKDKALGGRLWQRRSI</sequence>
<dbReference type="EMBL" id="JALKHS010000011">
    <property type="protein sequence ID" value="MCK0532755.1"/>
    <property type="molecule type" value="Genomic_DNA"/>
</dbReference>
<evidence type="ECO:0000256" key="1">
    <source>
        <dbReference type="ARBA" id="ARBA00037217"/>
    </source>
</evidence>
<evidence type="ECO:0000256" key="2">
    <source>
        <dbReference type="ARBA" id="ARBA00038825"/>
    </source>
</evidence>